<dbReference type="InterPro" id="IPR052264">
    <property type="entry name" value="UPF0175_domain"/>
</dbReference>
<evidence type="ECO:0000313" key="3">
    <source>
        <dbReference type="Proteomes" id="UP000237350"/>
    </source>
</evidence>
<dbReference type="EMBL" id="LPWH01000123">
    <property type="protein sequence ID" value="POQ98385.1"/>
    <property type="molecule type" value="Genomic_DNA"/>
</dbReference>
<comment type="similarity">
    <text evidence="1">Belongs to the UPF0175 family.</text>
</comment>
<dbReference type="Pfam" id="PF03683">
    <property type="entry name" value="UPF0175"/>
    <property type="match status" value="1"/>
</dbReference>
<dbReference type="PANTHER" id="PTHR37525">
    <property type="entry name" value="UPF0175 PROTEIN SSL1255"/>
    <property type="match status" value="1"/>
</dbReference>
<organism evidence="2 3">
    <name type="scientific">Alkalispirochaeta sphaeroplastigenens</name>
    <dbReference type="NCBI Taxonomy" id="1187066"/>
    <lineage>
        <taxon>Bacteria</taxon>
        <taxon>Pseudomonadati</taxon>
        <taxon>Spirochaetota</taxon>
        <taxon>Spirochaetia</taxon>
        <taxon>Spirochaetales</taxon>
        <taxon>Spirochaetaceae</taxon>
        <taxon>Alkalispirochaeta</taxon>
    </lineage>
</organism>
<accession>A0A2S4JG06</accession>
<comment type="caution">
    <text evidence="2">The sequence shown here is derived from an EMBL/GenBank/DDBJ whole genome shotgun (WGS) entry which is preliminary data.</text>
</comment>
<dbReference type="PANTHER" id="PTHR37525:SF1">
    <property type="entry name" value="UPF0175 PROTEIN SSL1255"/>
    <property type="match status" value="1"/>
</dbReference>
<name>A0A2S4JG06_9SPIO</name>
<sequence length="89" mass="9968">MAGTVKVNLEIPDSVLLALNENENELVAKMKVFSALEYYRQNKLSLGKAAELANVSTARFTEILGQHDIPSIRYSPEQLDTELKIFEAE</sequence>
<proteinExistence type="inferred from homology"/>
<dbReference type="OrthoDB" id="5771572at2"/>
<evidence type="ECO:0000313" key="2">
    <source>
        <dbReference type="EMBL" id="POQ98385.1"/>
    </source>
</evidence>
<dbReference type="InterPro" id="IPR005368">
    <property type="entry name" value="UPF0175"/>
</dbReference>
<evidence type="ECO:0000256" key="1">
    <source>
        <dbReference type="ARBA" id="ARBA00005651"/>
    </source>
</evidence>
<dbReference type="AlphaFoldDB" id="A0A2S4JG06"/>
<gene>
    <name evidence="2" type="ORF">AU468_13600</name>
</gene>
<dbReference type="Proteomes" id="UP000237350">
    <property type="component" value="Unassembled WGS sequence"/>
</dbReference>
<reference evidence="3" key="1">
    <citation type="submission" date="2015-12" db="EMBL/GenBank/DDBJ databases">
        <authorList>
            <person name="Lodha T.D."/>
            <person name="Chintalapati S."/>
            <person name="Chintalapati V.R."/>
            <person name="Sravanthi T."/>
        </authorList>
    </citation>
    <scope>NUCLEOTIDE SEQUENCE [LARGE SCALE GENOMIC DNA]</scope>
    <source>
        <strain evidence="3">JC133</strain>
    </source>
</reference>
<keyword evidence="3" id="KW-1185">Reference proteome</keyword>
<dbReference type="RefSeq" id="WP_103681201.1">
    <property type="nucleotide sequence ID" value="NZ_LPWH01000123.1"/>
</dbReference>
<protein>
    <submittedName>
        <fullName evidence="2">Uncharacterized protein</fullName>
    </submittedName>
</protein>